<organism evidence="3 4">
    <name type="scientific">Rhamnusium bicolor</name>
    <dbReference type="NCBI Taxonomy" id="1586634"/>
    <lineage>
        <taxon>Eukaryota</taxon>
        <taxon>Metazoa</taxon>
        <taxon>Ecdysozoa</taxon>
        <taxon>Arthropoda</taxon>
        <taxon>Hexapoda</taxon>
        <taxon>Insecta</taxon>
        <taxon>Pterygota</taxon>
        <taxon>Neoptera</taxon>
        <taxon>Endopterygota</taxon>
        <taxon>Coleoptera</taxon>
        <taxon>Polyphaga</taxon>
        <taxon>Cucujiformia</taxon>
        <taxon>Chrysomeloidea</taxon>
        <taxon>Cerambycidae</taxon>
        <taxon>Lepturinae</taxon>
        <taxon>Rhagiini</taxon>
        <taxon>Rhamnusium</taxon>
    </lineage>
</organism>
<name>A0AAV8WKQ1_9CUCU</name>
<dbReference type="InterPro" id="IPR036034">
    <property type="entry name" value="PDZ_sf"/>
</dbReference>
<dbReference type="EMBL" id="JANEYF010005770">
    <property type="protein sequence ID" value="KAJ8926811.1"/>
    <property type="molecule type" value="Genomic_DNA"/>
</dbReference>
<keyword evidence="4" id="KW-1185">Reference proteome</keyword>
<evidence type="ECO:0000256" key="1">
    <source>
        <dbReference type="SAM" id="MobiDB-lite"/>
    </source>
</evidence>
<dbReference type="PROSITE" id="PS50106">
    <property type="entry name" value="PDZ"/>
    <property type="match status" value="1"/>
</dbReference>
<feature type="compositionally biased region" description="Low complexity" evidence="1">
    <location>
        <begin position="229"/>
        <end position="240"/>
    </location>
</feature>
<feature type="compositionally biased region" description="Polar residues" evidence="1">
    <location>
        <begin position="202"/>
        <end position="222"/>
    </location>
</feature>
<dbReference type="Pfam" id="PF00595">
    <property type="entry name" value="PDZ"/>
    <property type="match status" value="1"/>
</dbReference>
<dbReference type="Gene3D" id="2.30.42.10">
    <property type="match status" value="1"/>
</dbReference>
<dbReference type="SUPFAM" id="SSF50156">
    <property type="entry name" value="PDZ domain-like"/>
    <property type="match status" value="1"/>
</dbReference>
<protein>
    <recommendedName>
        <fullName evidence="2">PDZ domain-containing protein</fullName>
    </recommendedName>
</protein>
<dbReference type="PANTHER" id="PTHR11324:SF16">
    <property type="entry name" value="PDZ DOMAIN-CONTAINING PROTEIN 2"/>
    <property type="match status" value="1"/>
</dbReference>
<evidence type="ECO:0000313" key="4">
    <source>
        <dbReference type="Proteomes" id="UP001162156"/>
    </source>
</evidence>
<feature type="domain" description="PDZ" evidence="2">
    <location>
        <begin position="57"/>
        <end position="149"/>
    </location>
</feature>
<dbReference type="AlphaFoldDB" id="A0AAV8WKQ1"/>
<dbReference type="Proteomes" id="UP001162156">
    <property type="component" value="Unassembled WGS sequence"/>
</dbReference>
<sequence>MSQIKDNFVTVVAVGSEQQEQTNIENINFESNSPGYVTVLTIGDTENNKVLRDVTEEVIVYRLPGERLGFGLKFEGGTKASEFVKRLFIQSCAADSPASRVKSSWGKLAEGDEVLEIDSIPVNTMTRIDCVRCLKDSNVAIKLLVRHIYDTCKPKTKSEDPPLIISTEEKRIPPPPPPVPPRKIPRKLLKNSSLTAAKEVQDNSQDNNIAPPRQSNELIATSKSRKLQSPRSSGRSYYSPDIPRRDRRFSDGSLGPPDAEVYVDLFLQESTQSLSESDDTGSTISTVIDRFGSFPTTTTSSFSGSLPSTPTAVQKQLDISNITIYDDEDTGTNKHLIKPLVQNKEENNNNIINTAEEGSPSLPPRSRDSIQNINYADVTKDVKFKQENSNLPRLVDFVPKSSSGVKENIENSTEIMKLFLENERYKINFTDYNTDENDNLDTYSNGIDLYSSKWSLSSQLATIGEVEEEGGSEINFNRPSVKSTPVVIVENADCNNENEKTQCQNETLNNKGSYTLYILSDFAIGNLNLQTCYECFYVNKYETQYQV</sequence>
<dbReference type="CDD" id="cd00136">
    <property type="entry name" value="PDZ_canonical"/>
    <property type="match status" value="1"/>
</dbReference>
<gene>
    <name evidence="3" type="ORF">NQ314_020657</name>
</gene>
<evidence type="ECO:0000313" key="3">
    <source>
        <dbReference type="EMBL" id="KAJ8926811.1"/>
    </source>
</evidence>
<dbReference type="PANTHER" id="PTHR11324">
    <property type="entry name" value="IL16-RELATED"/>
    <property type="match status" value="1"/>
</dbReference>
<comment type="caution">
    <text evidence="3">The sequence shown here is derived from an EMBL/GenBank/DDBJ whole genome shotgun (WGS) entry which is preliminary data.</text>
</comment>
<dbReference type="SMART" id="SM00228">
    <property type="entry name" value="PDZ"/>
    <property type="match status" value="1"/>
</dbReference>
<proteinExistence type="predicted"/>
<dbReference type="InterPro" id="IPR001478">
    <property type="entry name" value="PDZ"/>
</dbReference>
<evidence type="ECO:0000259" key="2">
    <source>
        <dbReference type="PROSITE" id="PS50106"/>
    </source>
</evidence>
<accession>A0AAV8WKQ1</accession>
<feature type="compositionally biased region" description="Pro residues" evidence="1">
    <location>
        <begin position="173"/>
        <end position="182"/>
    </location>
</feature>
<feature type="region of interest" description="Disordered" evidence="1">
    <location>
        <begin position="155"/>
        <end position="255"/>
    </location>
</feature>
<reference evidence="3" key="1">
    <citation type="journal article" date="2023" name="Insect Mol. Biol.">
        <title>Genome sequencing provides insights into the evolution of gene families encoding plant cell wall-degrading enzymes in longhorned beetles.</title>
        <authorList>
            <person name="Shin N.R."/>
            <person name="Okamura Y."/>
            <person name="Kirsch R."/>
            <person name="Pauchet Y."/>
        </authorList>
    </citation>
    <scope>NUCLEOTIDE SEQUENCE</scope>
    <source>
        <strain evidence="3">RBIC_L_NR</strain>
    </source>
</reference>